<proteinExistence type="predicted"/>
<evidence type="ECO:0000313" key="2">
    <source>
        <dbReference type="EMBL" id="CAF1049345.1"/>
    </source>
</evidence>
<protein>
    <submittedName>
        <fullName evidence="3">Uncharacterized protein</fullName>
    </submittedName>
</protein>
<dbReference type="EMBL" id="CAJOBD010007850">
    <property type="protein sequence ID" value="CAF4097116.1"/>
    <property type="molecule type" value="Genomic_DNA"/>
</dbReference>
<dbReference type="Proteomes" id="UP000663836">
    <property type="component" value="Unassembled WGS sequence"/>
</dbReference>
<organism evidence="3 4">
    <name type="scientific">Rotaria sordida</name>
    <dbReference type="NCBI Taxonomy" id="392033"/>
    <lineage>
        <taxon>Eukaryota</taxon>
        <taxon>Metazoa</taxon>
        <taxon>Spiralia</taxon>
        <taxon>Gnathifera</taxon>
        <taxon>Rotifera</taxon>
        <taxon>Eurotatoria</taxon>
        <taxon>Bdelloidea</taxon>
        <taxon>Philodinida</taxon>
        <taxon>Philodinidae</taxon>
        <taxon>Rotaria</taxon>
    </lineage>
</organism>
<sequence length="452" mass="51957">MTSFDEQDMDLENVSLACFIPYMPFDVDKDDFAYLTQPYSSNTFDEYIADNNLNNIEIDWNLIDMDISANNLSFLNTPTRRLSTPDIFRDMFDDDHSVVGAANVISSSLEIESHQHTIQHIEIDQNMTNTVEIDDSLNNMRKKNDDDNEDEKEEEEAMNGNIDNCNTSFYSDNDLLLISSSQTSSDMVTSAPYPPVHRYGRVSDHDRPYLQYEHIDRATMVKLCRLKIQPPPHPPPPPSPSPSLSSTSSNVQRKNFRFSRRVFAIVSYTELTKERLMNFLKEEFPIDNIQYLCVAQTRSDINQQSILEIQIMLKKKVNKKSLFLDSITNTKCNYHVTNNDVAWNAYIKKTMNFVEHNYFKSNTIRGFRTWPLDPIAQLTAEVRTKRALADAASRRATKAAAKAEDMKQMAALARQIAEEAANKLATQPTDSSYSLPFVRRKPIWKARIKRIT</sequence>
<comment type="caution">
    <text evidence="3">The sequence shown here is derived from an EMBL/GenBank/DDBJ whole genome shotgun (WGS) entry which is preliminary data.</text>
</comment>
<evidence type="ECO:0000256" key="1">
    <source>
        <dbReference type="SAM" id="MobiDB-lite"/>
    </source>
</evidence>
<feature type="region of interest" description="Disordered" evidence="1">
    <location>
        <begin position="135"/>
        <end position="165"/>
    </location>
</feature>
<reference evidence="3" key="1">
    <citation type="submission" date="2021-02" db="EMBL/GenBank/DDBJ databases">
        <authorList>
            <person name="Nowell W R."/>
        </authorList>
    </citation>
    <scope>NUCLEOTIDE SEQUENCE</scope>
</reference>
<evidence type="ECO:0000313" key="4">
    <source>
        <dbReference type="Proteomes" id="UP000663836"/>
    </source>
</evidence>
<gene>
    <name evidence="3" type="ORF">JBS370_LOCUS31559</name>
    <name evidence="2" type="ORF">ZHD862_LOCUS14971</name>
</gene>
<dbReference type="AlphaFoldDB" id="A0A819UHM0"/>
<feature type="region of interest" description="Disordered" evidence="1">
    <location>
        <begin position="227"/>
        <end position="252"/>
    </location>
</feature>
<dbReference type="EMBL" id="CAJNOT010000663">
    <property type="protein sequence ID" value="CAF1049345.1"/>
    <property type="molecule type" value="Genomic_DNA"/>
</dbReference>
<name>A0A819UHM0_9BILA</name>
<feature type="compositionally biased region" description="Pro residues" evidence="1">
    <location>
        <begin position="229"/>
        <end position="241"/>
    </location>
</feature>
<dbReference type="Proteomes" id="UP000663864">
    <property type="component" value="Unassembled WGS sequence"/>
</dbReference>
<feature type="compositionally biased region" description="Acidic residues" evidence="1">
    <location>
        <begin position="146"/>
        <end position="157"/>
    </location>
</feature>
<accession>A0A819UHM0</accession>
<evidence type="ECO:0000313" key="3">
    <source>
        <dbReference type="EMBL" id="CAF4097116.1"/>
    </source>
</evidence>